<keyword evidence="1" id="KW-0732">Signal</keyword>
<dbReference type="STRING" id="1347342.BN863_32860"/>
<dbReference type="EMBL" id="HG315671">
    <property type="protein sequence ID" value="CDF80998.1"/>
    <property type="molecule type" value="Genomic_DNA"/>
</dbReference>
<protein>
    <recommendedName>
        <fullName evidence="4">Lipoprotein</fullName>
    </recommendedName>
</protein>
<dbReference type="PROSITE" id="PS51257">
    <property type="entry name" value="PROKAR_LIPOPROTEIN"/>
    <property type="match status" value="1"/>
</dbReference>
<dbReference type="Proteomes" id="UP000016160">
    <property type="component" value="Chromosome"/>
</dbReference>
<dbReference type="eggNOG" id="COG3187">
    <property type="taxonomic scope" value="Bacteria"/>
</dbReference>
<evidence type="ECO:0000313" key="3">
    <source>
        <dbReference type="Proteomes" id="UP000016160"/>
    </source>
</evidence>
<organism evidence="2 3">
    <name type="scientific">Formosa agariphila (strain DSM 15362 / KCTC 12365 / LMG 23005 / KMM 3901 / M-2Alg 35-1)</name>
    <dbReference type="NCBI Taxonomy" id="1347342"/>
    <lineage>
        <taxon>Bacteria</taxon>
        <taxon>Pseudomonadati</taxon>
        <taxon>Bacteroidota</taxon>
        <taxon>Flavobacteriia</taxon>
        <taxon>Flavobacteriales</taxon>
        <taxon>Flavobacteriaceae</taxon>
        <taxon>Formosa</taxon>
    </lineage>
</organism>
<keyword evidence="3" id="KW-1185">Reference proteome</keyword>
<accession>T2KR54</accession>
<reference evidence="2 3" key="1">
    <citation type="journal article" date="2013" name="Appl. Environ. Microbiol.">
        <title>The genome of the alga-associated marine flavobacterium Formosa agariphila KMM 3901T reveals a broad potential for degradation of algal polysaccharides.</title>
        <authorList>
            <person name="Mann A.J."/>
            <person name="Hahnke R.L."/>
            <person name="Huang S."/>
            <person name="Werner J."/>
            <person name="Xing P."/>
            <person name="Barbeyron T."/>
            <person name="Huettel B."/>
            <person name="Stueber K."/>
            <person name="Reinhardt R."/>
            <person name="Harder J."/>
            <person name="Gloeckner F.O."/>
            <person name="Amann R.I."/>
            <person name="Teeling H."/>
        </authorList>
    </citation>
    <scope>NUCLEOTIDE SEQUENCE [LARGE SCALE GENOMIC DNA]</scope>
    <source>
        <strain evidence="3">DSM 15362 / KCTC 12365 / LMG 23005 / KMM 3901</strain>
    </source>
</reference>
<dbReference type="AlphaFoldDB" id="T2KR54"/>
<proteinExistence type="predicted"/>
<feature type="chain" id="PRO_5004591195" description="Lipoprotein" evidence="1">
    <location>
        <begin position="27"/>
        <end position="157"/>
    </location>
</feature>
<evidence type="ECO:0000313" key="2">
    <source>
        <dbReference type="EMBL" id="CDF80998.1"/>
    </source>
</evidence>
<sequence length="157" mass="17582">MKHFTILLSIVLFSACGLSKNSSATAQNKTTSTKIETAPQNVLIIYSAITRGAFLDIKIEDYQISVRKSQYGPDKIQDISKTEWDILMNKLNRVDLNTLSTLKAPSAQRHTDGALSARLHITENNLKYSTTEFDHKNPNSEIKPLVDYIIALAEEVE</sequence>
<name>T2KR54_FORAG</name>
<dbReference type="HOGENOM" id="CLU_130882_0_0_10"/>
<dbReference type="RefSeq" id="WP_038532423.1">
    <property type="nucleotide sequence ID" value="NZ_HG315671.1"/>
</dbReference>
<dbReference type="OrthoDB" id="1446480at2"/>
<evidence type="ECO:0008006" key="4">
    <source>
        <dbReference type="Google" id="ProtNLM"/>
    </source>
</evidence>
<evidence type="ECO:0000256" key="1">
    <source>
        <dbReference type="SAM" id="SignalP"/>
    </source>
</evidence>
<feature type="signal peptide" evidence="1">
    <location>
        <begin position="1"/>
        <end position="26"/>
    </location>
</feature>
<dbReference type="PATRIC" id="fig|1347342.6.peg.3314"/>
<gene>
    <name evidence="2" type="ORF">BN863_32860</name>
</gene>